<organism evidence="7 8">
    <name type="scientific">Azospira inquinata</name>
    <dbReference type="NCBI Taxonomy" id="2785627"/>
    <lineage>
        <taxon>Bacteria</taxon>
        <taxon>Pseudomonadati</taxon>
        <taxon>Pseudomonadota</taxon>
        <taxon>Betaproteobacteria</taxon>
        <taxon>Rhodocyclales</taxon>
        <taxon>Rhodocyclaceae</taxon>
        <taxon>Azospira</taxon>
    </lineage>
</organism>
<protein>
    <submittedName>
        <fullName evidence="7">Type VI secretion system membrane subunit TssM</fullName>
    </submittedName>
</protein>
<dbReference type="CDD" id="cd00882">
    <property type="entry name" value="Ras_like_GTPase"/>
    <property type="match status" value="1"/>
</dbReference>
<evidence type="ECO:0000313" key="7">
    <source>
        <dbReference type="EMBL" id="QWT49512.1"/>
    </source>
</evidence>
<evidence type="ECO:0000259" key="5">
    <source>
        <dbReference type="Pfam" id="PF14331"/>
    </source>
</evidence>
<dbReference type="PANTHER" id="PTHR36153:SF1">
    <property type="entry name" value="TYPE VI SECRETION SYSTEM COMPONENT TSSM1"/>
    <property type="match status" value="1"/>
</dbReference>
<evidence type="ECO:0000313" key="8">
    <source>
        <dbReference type="Proteomes" id="UP000683428"/>
    </source>
</evidence>
<feature type="transmembrane region" description="Helical" evidence="2">
    <location>
        <begin position="12"/>
        <end position="34"/>
    </location>
</feature>
<evidence type="ECO:0000256" key="1">
    <source>
        <dbReference type="SAM" id="MobiDB-lite"/>
    </source>
</evidence>
<feature type="domain" description="Type VI secretion system IcmF C-terminal" evidence="3">
    <location>
        <begin position="1122"/>
        <end position="1216"/>
    </location>
</feature>
<dbReference type="InterPro" id="IPR053156">
    <property type="entry name" value="T6SS_TssM-like"/>
</dbReference>
<keyword evidence="2" id="KW-0472">Membrane</keyword>
<name>A0A975SND8_9RHOO</name>
<feature type="domain" description="Type VI secretion system component TssM1 N-terminal" evidence="5">
    <location>
        <begin position="186"/>
        <end position="438"/>
    </location>
</feature>
<keyword evidence="2" id="KW-1133">Transmembrane helix</keyword>
<evidence type="ECO:0000259" key="6">
    <source>
        <dbReference type="Pfam" id="PF21070"/>
    </source>
</evidence>
<feature type="domain" description="IcmF-related" evidence="4">
    <location>
        <begin position="490"/>
        <end position="868"/>
    </location>
</feature>
<accession>A0A975SND8</accession>
<feature type="domain" description="Type VI secretion system component TssM1 helical" evidence="6">
    <location>
        <begin position="1016"/>
        <end position="1118"/>
    </location>
</feature>
<keyword evidence="8" id="KW-1185">Reference proteome</keyword>
<dbReference type="PANTHER" id="PTHR36153">
    <property type="entry name" value="INNER MEMBRANE PROTEIN-RELATED"/>
    <property type="match status" value="1"/>
</dbReference>
<gene>
    <name evidence="7" type="primary">tssM</name>
    <name evidence="7" type="ORF">Azoinq_02555</name>
</gene>
<dbReference type="AlphaFoldDB" id="A0A975SND8"/>
<dbReference type="Proteomes" id="UP000683428">
    <property type="component" value="Chromosome"/>
</dbReference>
<dbReference type="KEGG" id="aiq:Azoinq_02555"/>
<dbReference type="Pfam" id="PF06761">
    <property type="entry name" value="IcmF-related"/>
    <property type="match status" value="1"/>
</dbReference>
<keyword evidence="2" id="KW-0812">Transmembrane</keyword>
<dbReference type="InterPro" id="IPR025743">
    <property type="entry name" value="TssM1_N"/>
</dbReference>
<sequence>MIRKLLHNQKAVMAVVFLVLIALIWFVGPWLGLASSESRFAWIFGVMLLWVAILLVGKALSERAAGLLEKVLRQQGDDAVLAASPEKRAEVAALRTRLLDAIDVLKKSNIGKTRGKAALYELPWYMVIGHPSAGKSSAIVNSGLTFPLGDKGAAGIQGIGGTRNCDWFFSSEGVLLDTAGRYSTQREDRQEWLEFLKLLRHYRPKAPLNGIVVAISLPELAKYKTEEFTSYARQVRERINEVDDAFGVKLPVYLVLTKLDLLGGFSQFFMGLPEDERGRVWGATLSHEQAGDFDAARVVAQHFDLLYRGLLESGHAQLANNRGASGNAALFAFPIEFHGLKDGLCHFIKLLFEDDPYHTKPLLRGFYFSSALQEGMPRIAAGTRVSAQFDLSRAGFDASQVPSSHSYFLRDLFRQIIFEDQFLVGRQTRPQVGNARLVGIVAGLVGVASLVGVWTWSFIGNQKLEETAQGEMATALSLSRSASLADQLKGLSILQLRIEQLYGYRQNGHPWGLGFGLYRGGEVEKALRLQYFAGIRRLMLQPITVNLEKKLQSLDEAGMATGEQQPSPAKLAVAALAQKFPAGIGSKPRDAREALARLQQKDAGQSAGDGATSASMDHSGGDQKHLEEAYNALKTYLMLHMRERLEVGHLSDQLPRYWRPWLESQTGNHPDPEVTRMAERTVAFFLTQLKEPDLPLIANRQDVVENARHVLRASLKHMSAKEQVYNELKARANTRYPAMTLARLLNNKDSDLFSASYAVPGCFTREAWDKYFRNAIAEASRGEVKGDDWVLASSLTTNLGQDGDALRNQAALEAMYRADYAVEWKKFLQGVAVKDFTGMQEAQAALGRLGDAQNSPLKAIVTRVAYETAWDNPSELAKRLESAKSSVLEKTQEFIQGGSGNTQDSAGRYGVVGSQFALLAGLAGTKEAPGPMLQQYLQLLAKLRMHLASITASDEPGAGARQLMQQTLAGSGSELADALQLVDVSMLGSAGEETRNYLRPLLVRPLINSYAALIPPAENEINKAWTAQVYGPWSSLARKYPFADTGNEASVGEMGKFFKPGEGLLSKFVSQQIGALATLRGDVLVPRTWANLGIRFNPAFLSGAGKLLGASGVFQEGDGSKFELQPVPTPGISEIVLEIDGQVMRYRNGPQTWTTFAWPNPAGGQGARLQVVSNSGATTEVANYSGRMGLMRLLSLARTTDRSGQGGQLQWRGSGREDGGLIRFNFHPVSGSNPLALASLRRLALPASIVH</sequence>
<reference evidence="7" key="1">
    <citation type="submission" date="2020-11" db="EMBL/GenBank/DDBJ databases">
        <title>Azospira inquinata sp. nov.</title>
        <authorList>
            <person name="Moe W.M."/>
            <person name="Mikes M.C."/>
        </authorList>
    </citation>
    <scope>NUCLEOTIDE SEQUENCE</scope>
    <source>
        <strain evidence="7">Azo-3</strain>
    </source>
</reference>
<evidence type="ECO:0000259" key="3">
    <source>
        <dbReference type="Pfam" id="PF06744"/>
    </source>
</evidence>
<dbReference type="Pfam" id="PF06744">
    <property type="entry name" value="IcmF_C"/>
    <property type="match status" value="1"/>
</dbReference>
<feature type="region of interest" description="Disordered" evidence="1">
    <location>
        <begin position="584"/>
        <end position="622"/>
    </location>
</feature>
<dbReference type="InterPro" id="IPR017731">
    <property type="entry name" value="TssM1-like"/>
</dbReference>
<dbReference type="Pfam" id="PF21070">
    <property type="entry name" value="IcmF_helical"/>
    <property type="match status" value="1"/>
</dbReference>
<evidence type="ECO:0000256" key="2">
    <source>
        <dbReference type="SAM" id="Phobius"/>
    </source>
</evidence>
<dbReference type="InterPro" id="IPR048677">
    <property type="entry name" value="TssM1_hel"/>
</dbReference>
<proteinExistence type="predicted"/>
<dbReference type="InterPro" id="IPR009612">
    <property type="entry name" value="IcmF-rel"/>
</dbReference>
<feature type="transmembrane region" description="Helical" evidence="2">
    <location>
        <begin position="437"/>
        <end position="459"/>
    </location>
</feature>
<dbReference type="Pfam" id="PF14331">
    <property type="entry name" value="IcmF-related_N"/>
    <property type="match status" value="1"/>
</dbReference>
<dbReference type="InterPro" id="IPR010623">
    <property type="entry name" value="IcmF_C"/>
</dbReference>
<feature type="transmembrane region" description="Helical" evidence="2">
    <location>
        <begin position="40"/>
        <end position="60"/>
    </location>
</feature>
<dbReference type="EMBL" id="CP064782">
    <property type="protein sequence ID" value="QWT49512.1"/>
    <property type="molecule type" value="Genomic_DNA"/>
</dbReference>
<evidence type="ECO:0000259" key="4">
    <source>
        <dbReference type="Pfam" id="PF06761"/>
    </source>
</evidence>
<dbReference type="RefSeq" id="WP_216126812.1">
    <property type="nucleotide sequence ID" value="NZ_CP064782.1"/>
</dbReference>
<dbReference type="NCBIfam" id="TIGR03348">
    <property type="entry name" value="VI_IcmF"/>
    <property type="match status" value="1"/>
</dbReference>